<evidence type="ECO:0000313" key="2">
    <source>
        <dbReference type="Proteomes" id="UP001194468"/>
    </source>
</evidence>
<sequence>WSDTCCIDKSDHFVLQEALVAMFRWYQGSTLVIVFLRGVRSSSQLGALVRSIWNTRCRTTKSHQK</sequence>
<dbReference type="Proteomes" id="UP001194468">
    <property type="component" value="Unassembled WGS sequence"/>
</dbReference>
<organism evidence="1 2">
    <name type="scientific">Boletus edulis BED1</name>
    <dbReference type="NCBI Taxonomy" id="1328754"/>
    <lineage>
        <taxon>Eukaryota</taxon>
        <taxon>Fungi</taxon>
        <taxon>Dikarya</taxon>
        <taxon>Basidiomycota</taxon>
        <taxon>Agaricomycotina</taxon>
        <taxon>Agaricomycetes</taxon>
        <taxon>Agaricomycetidae</taxon>
        <taxon>Boletales</taxon>
        <taxon>Boletineae</taxon>
        <taxon>Boletaceae</taxon>
        <taxon>Boletoideae</taxon>
        <taxon>Boletus</taxon>
    </lineage>
</organism>
<reference evidence="1" key="2">
    <citation type="journal article" date="2020" name="Nat. Commun.">
        <title>Large-scale genome sequencing of mycorrhizal fungi provides insights into the early evolution of symbiotic traits.</title>
        <authorList>
            <person name="Miyauchi S."/>
            <person name="Kiss E."/>
            <person name="Kuo A."/>
            <person name="Drula E."/>
            <person name="Kohler A."/>
            <person name="Sanchez-Garcia M."/>
            <person name="Morin E."/>
            <person name="Andreopoulos B."/>
            <person name="Barry K.W."/>
            <person name="Bonito G."/>
            <person name="Buee M."/>
            <person name="Carver A."/>
            <person name="Chen C."/>
            <person name="Cichocki N."/>
            <person name="Clum A."/>
            <person name="Culley D."/>
            <person name="Crous P.W."/>
            <person name="Fauchery L."/>
            <person name="Girlanda M."/>
            <person name="Hayes R.D."/>
            <person name="Keri Z."/>
            <person name="LaButti K."/>
            <person name="Lipzen A."/>
            <person name="Lombard V."/>
            <person name="Magnuson J."/>
            <person name="Maillard F."/>
            <person name="Murat C."/>
            <person name="Nolan M."/>
            <person name="Ohm R.A."/>
            <person name="Pangilinan J."/>
            <person name="Pereira M.F."/>
            <person name="Perotto S."/>
            <person name="Peter M."/>
            <person name="Pfister S."/>
            <person name="Riley R."/>
            <person name="Sitrit Y."/>
            <person name="Stielow J.B."/>
            <person name="Szollosi G."/>
            <person name="Zifcakova L."/>
            <person name="Stursova M."/>
            <person name="Spatafora J.W."/>
            <person name="Tedersoo L."/>
            <person name="Vaario L.M."/>
            <person name="Yamada A."/>
            <person name="Yan M."/>
            <person name="Wang P."/>
            <person name="Xu J."/>
            <person name="Bruns T."/>
            <person name="Baldrian P."/>
            <person name="Vilgalys R."/>
            <person name="Dunand C."/>
            <person name="Henrissat B."/>
            <person name="Grigoriev I.V."/>
            <person name="Hibbett D."/>
            <person name="Nagy L.G."/>
            <person name="Martin F.M."/>
        </authorList>
    </citation>
    <scope>NUCLEOTIDE SEQUENCE</scope>
    <source>
        <strain evidence="1">BED1</strain>
    </source>
</reference>
<comment type="caution">
    <text evidence="1">The sequence shown here is derived from an EMBL/GenBank/DDBJ whole genome shotgun (WGS) entry which is preliminary data.</text>
</comment>
<gene>
    <name evidence="1" type="ORF">L210DRAFT_3411412</name>
</gene>
<dbReference type="AlphaFoldDB" id="A0AAD4BLQ5"/>
<protein>
    <recommendedName>
        <fullName evidence="3">Heterokaryon incompatibility domain-containing protein</fullName>
    </recommendedName>
</protein>
<evidence type="ECO:0000313" key="1">
    <source>
        <dbReference type="EMBL" id="KAF8433764.1"/>
    </source>
</evidence>
<dbReference type="EMBL" id="WHUW01000032">
    <property type="protein sequence ID" value="KAF8433764.1"/>
    <property type="molecule type" value="Genomic_DNA"/>
</dbReference>
<proteinExistence type="predicted"/>
<evidence type="ECO:0008006" key="3">
    <source>
        <dbReference type="Google" id="ProtNLM"/>
    </source>
</evidence>
<keyword evidence="2" id="KW-1185">Reference proteome</keyword>
<dbReference type="PANTHER" id="PTHR10622:SF10">
    <property type="entry name" value="HET DOMAIN-CONTAINING PROTEIN"/>
    <property type="match status" value="1"/>
</dbReference>
<dbReference type="PANTHER" id="PTHR10622">
    <property type="entry name" value="HET DOMAIN-CONTAINING PROTEIN"/>
    <property type="match status" value="1"/>
</dbReference>
<accession>A0AAD4BLQ5</accession>
<reference evidence="1" key="1">
    <citation type="submission" date="2019-10" db="EMBL/GenBank/DDBJ databases">
        <authorList>
            <consortium name="DOE Joint Genome Institute"/>
            <person name="Kuo A."/>
            <person name="Miyauchi S."/>
            <person name="Kiss E."/>
            <person name="Drula E."/>
            <person name="Kohler A."/>
            <person name="Sanchez-Garcia M."/>
            <person name="Andreopoulos B."/>
            <person name="Barry K.W."/>
            <person name="Bonito G."/>
            <person name="Buee M."/>
            <person name="Carver A."/>
            <person name="Chen C."/>
            <person name="Cichocki N."/>
            <person name="Clum A."/>
            <person name="Culley D."/>
            <person name="Crous P.W."/>
            <person name="Fauchery L."/>
            <person name="Girlanda M."/>
            <person name="Hayes R."/>
            <person name="Keri Z."/>
            <person name="LaButti K."/>
            <person name="Lipzen A."/>
            <person name="Lombard V."/>
            <person name="Magnuson J."/>
            <person name="Maillard F."/>
            <person name="Morin E."/>
            <person name="Murat C."/>
            <person name="Nolan M."/>
            <person name="Ohm R."/>
            <person name="Pangilinan J."/>
            <person name="Pereira M."/>
            <person name="Perotto S."/>
            <person name="Peter M."/>
            <person name="Riley R."/>
            <person name="Sitrit Y."/>
            <person name="Stielow B."/>
            <person name="Szollosi G."/>
            <person name="Zifcakova L."/>
            <person name="Stursova M."/>
            <person name="Spatafora J.W."/>
            <person name="Tedersoo L."/>
            <person name="Vaario L.-M."/>
            <person name="Yamada A."/>
            <person name="Yan M."/>
            <person name="Wang P."/>
            <person name="Xu J."/>
            <person name="Bruns T."/>
            <person name="Baldrian P."/>
            <person name="Vilgalys R."/>
            <person name="Henrissat B."/>
            <person name="Grigoriev I.V."/>
            <person name="Hibbett D."/>
            <person name="Nagy L.G."/>
            <person name="Martin F.M."/>
        </authorList>
    </citation>
    <scope>NUCLEOTIDE SEQUENCE</scope>
    <source>
        <strain evidence="1">BED1</strain>
    </source>
</reference>
<name>A0AAD4BLQ5_BOLED</name>
<feature type="non-terminal residue" evidence="1">
    <location>
        <position position="1"/>
    </location>
</feature>